<dbReference type="OrthoDB" id="5950777at2759"/>
<dbReference type="EMBL" id="AZBU02000008">
    <property type="protein sequence ID" value="TKR68633.1"/>
    <property type="molecule type" value="Genomic_DNA"/>
</dbReference>
<reference evidence="1 2" key="1">
    <citation type="journal article" date="2015" name="Genome Biol.">
        <title>Comparative genomics of Steinernema reveals deeply conserved gene regulatory networks.</title>
        <authorList>
            <person name="Dillman A.R."/>
            <person name="Macchietto M."/>
            <person name="Porter C.F."/>
            <person name="Rogers A."/>
            <person name="Williams B."/>
            <person name="Antoshechkin I."/>
            <person name="Lee M.M."/>
            <person name="Goodwin Z."/>
            <person name="Lu X."/>
            <person name="Lewis E.E."/>
            <person name="Goodrich-Blair H."/>
            <person name="Stock S.P."/>
            <person name="Adams B.J."/>
            <person name="Sternberg P.W."/>
            <person name="Mortazavi A."/>
        </authorList>
    </citation>
    <scope>NUCLEOTIDE SEQUENCE [LARGE SCALE GENOMIC DNA]</scope>
    <source>
        <strain evidence="1 2">ALL</strain>
    </source>
</reference>
<organism evidence="1 2">
    <name type="scientific">Steinernema carpocapsae</name>
    <name type="common">Entomopathogenic nematode</name>
    <dbReference type="NCBI Taxonomy" id="34508"/>
    <lineage>
        <taxon>Eukaryota</taxon>
        <taxon>Metazoa</taxon>
        <taxon>Ecdysozoa</taxon>
        <taxon>Nematoda</taxon>
        <taxon>Chromadorea</taxon>
        <taxon>Rhabditida</taxon>
        <taxon>Tylenchina</taxon>
        <taxon>Panagrolaimomorpha</taxon>
        <taxon>Strongyloidoidea</taxon>
        <taxon>Steinernematidae</taxon>
        <taxon>Steinernema</taxon>
    </lineage>
</organism>
<protein>
    <submittedName>
        <fullName evidence="1">Uncharacterized protein</fullName>
    </submittedName>
</protein>
<evidence type="ECO:0000313" key="2">
    <source>
        <dbReference type="Proteomes" id="UP000298663"/>
    </source>
</evidence>
<evidence type="ECO:0000313" key="1">
    <source>
        <dbReference type="EMBL" id="TKR68633.1"/>
    </source>
</evidence>
<accession>A0A4U5MIE0</accession>
<dbReference type="AlphaFoldDB" id="A0A4U5MIE0"/>
<reference evidence="1 2" key="2">
    <citation type="journal article" date="2019" name="G3 (Bethesda)">
        <title>Hybrid Assembly of the Genome of the Entomopathogenic Nematode Steinernema carpocapsae Identifies the X-Chromosome.</title>
        <authorList>
            <person name="Serra L."/>
            <person name="Macchietto M."/>
            <person name="Macias-Munoz A."/>
            <person name="McGill C.J."/>
            <person name="Rodriguez I.M."/>
            <person name="Rodriguez B."/>
            <person name="Murad R."/>
            <person name="Mortazavi A."/>
        </authorList>
    </citation>
    <scope>NUCLEOTIDE SEQUENCE [LARGE SCALE GENOMIC DNA]</scope>
    <source>
        <strain evidence="1 2">ALL</strain>
    </source>
</reference>
<name>A0A4U5MIE0_STECR</name>
<keyword evidence="2" id="KW-1185">Reference proteome</keyword>
<dbReference type="Proteomes" id="UP000298663">
    <property type="component" value="Unassembled WGS sequence"/>
</dbReference>
<sequence length="76" mass="9127">MWRFVRNFLNQEHVIREMADSRPMRLAARFAVSGFFRGREALMKNFVGNRIGRIANSTKTRFEEEFKKSMEQKKLK</sequence>
<comment type="caution">
    <text evidence="1">The sequence shown here is derived from an EMBL/GenBank/DDBJ whole genome shotgun (WGS) entry which is preliminary data.</text>
</comment>
<proteinExistence type="predicted"/>
<gene>
    <name evidence="1" type="ORF">L596_024591</name>
</gene>